<reference evidence="1 2" key="1">
    <citation type="submission" date="2023-10" db="EMBL/GenBank/DDBJ databases">
        <title>Draft genome sequence of Xylaria bambusicola isolate GMP-LS, the root and basal stem rot pathogen of sugarcane in Indonesia.</title>
        <authorList>
            <person name="Selvaraj P."/>
            <person name="Muralishankar V."/>
            <person name="Muruganantham S."/>
            <person name="Sp S."/>
            <person name="Haryani S."/>
            <person name="Lau K.J.X."/>
            <person name="Naqvi N.I."/>
        </authorList>
    </citation>
    <scope>NUCLEOTIDE SEQUENCE [LARGE SCALE GENOMIC DNA]</scope>
    <source>
        <strain evidence="1">GMP-LS</strain>
    </source>
</reference>
<name>A0AAN7URW0_9PEZI</name>
<dbReference type="Proteomes" id="UP001305414">
    <property type="component" value="Unassembled WGS sequence"/>
</dbReference>
<dbReference type="EMBL" id="JAWHQM010000040">
    <property type="protein sequence ID" value="KAK5634347.1"/>
    <property type="molecule type" value="Genomic_DNA"/>
</dbReference>
<comment type="caution">
    <text evidence="1">The sequence shown here is derived from an EMBL/GenBank/DDBJ whole genome shotgun (WGS) entry which is preliminary data.</text>
</comment>
<dbReference type="AlphaFoldDB" id="A0AAN7URW0"/>
<keyword evidence="2" id="KW-1185">Reference proteome</keyword>
<organism evidence="1 2">
    <name type="scientific">Xylaria bambusicola</name>
    <dbReference type="NCBI Taxonomy" id="326684"/>
    <lineage>
        <taxon>Eukaryota</taxon>
        <taxon>Fungi</taxon>
        <taxon>Dikarya</taxon>
        <taxon>Ascomycota</taxon>
        <taxon>Pezizomycotina</taxon>
        <taxon>Sordariomycetes</taxon>
        <taxon>Xylariomycetidae</taxon>
        <taxon>Xylariales</taxon>
        <taxon>Xylariaceae</taxon>
        <taxon>Xylaria</taxon>
    </lineage>
</organism>
<evidence type="ECO:0000313" key="1">
    <source>
        <dbReference type="EMBL" id="KAK5634347.1"/>
    </source>
</evidence>
<proteinExistence type="predicted"/>
<accession>A0AAN7URW0</accession>
<gene>
    <name evidence="1" type="ORF">RRF57_010061</name>
</gene>
<evidence type="ECO:0000313" key="2">
    <source>
        <dbReference type="Proteomes" id="UP001305414"/>
    </source>
</evidence>
<sequence length="101" mass="11793">MQMSMLKRLGDMVYPQIWELRLRHLEWLPLCIDAIIREFEIRNIIPRSADKASSIFLSVHPWRRRALACYVVVALAHGDRLLEVADASTELVRESCQLFLT</sequence>
<protein>
    <submittedName>
        <fullName evidence="1">Uncharacterized protein</fullName>
    </submittedName>
</protein>